<evidence type="ECO:0000313" key="8">
    <source>
        <dbReference type="Proteomes" id="UP000605970"/>
    </source>
</evidence>
<sequence length="217" mass="25419">MELIIIQTYGSKNKFNQIKDGNSVKIIPSVEQKMAEYQAFCSSEQTTEEEEEIQLKLKMREVIEEGNKIEKLIENNTNNYLQQGRQLLLKHSELRPVTFTDINMFESTIRLSTQFWYGEVRDAVCSYLLLLRALNVGKRKKRQNFSDRVTCILNNYFVNHLNKPYPDETTKIALAKECGITLAQVSNWFGNKRIRYRKAQIKALKNKKEAEKDENNK</sequence>
<dbReference type="SUPFAM" id="SSF46689">
    <property type="entry name" value="Homeodomain-like"/>
    <property type="match status" value="1"/>
</dbReference>
<feature type="DNA-binding region" description="Homeobox" evidence="5">
    <location>
        <begin position="138"/>
        <end position="200"/>
    </location>
</feature>
<keyword evidence="2 5" id="KW-0238">DNA-binding</keyword>
<dbReference type="InterPro" id="IPR009057">
    <property type="entry name" value="Homeodomain-like_sf"/>
</dbReference>
<dbReference type="InterPro" id="IPR050224">
    <property type="entry name" value="TALE_homeobox"/>
</dbReference>
<dbReference type="OrthoDB" id="4187154at2759"/>
<accession>A0A8S9ZL27</accession>
<evidence type="ECO:0000256" key="3">
    <source>
        <dbReference type="ARBA" id="ARBA00023155"/>
    </source>
</evidence>
<evidence type="ECO:0000259" key="6">
    <source>
        <dbReference type="PROSITE" id="PS50071"/>
    </source>
</evidence>
<protein>
    <submittedName>
        <fullName evidence="7">Homeobox domain-containing protein</fullName>
    </submittedName>
</protein>
<dbReference type="InterPro" id="IPR017970">
    <property type="entry name" value="Homeobox_CS"/>
</dbReference>
<proteinExistence type="predicted"/>
<dbReference type="Pfam" id="PF05920">
    <property type="entry name" value="Homeobox_KN"/>
    <property type="match status" value="1"/>
</dbReference>
<dbReference type="AlphaFoldDB" id="A0A8S9ZL27"/>
<dbReference type="PANTHER" id="PTHR11850">
    <property type="entry name" value="HOMEOBOX PROTEIN TRANSCRIPTION FACTORS"/>
    <property type="match status" value="1"/>
</dbReference>
<reference evidence="7" key="1">
    <citation type="journal article" date="2020" name="Ecol. Evol.">
        <title>Genome structure and content of the rice root-knot nematode (Meloidogyne graminicola).</title>
        <authorList>
            <person name="Phan N.T."/>
            <person name="Danchin E.G.J."/>
            <person name="Klopp C."/>
            <person name="Perfus-Barbeoch L."/>
            <person name="Kozlowski D.K."/>
            <person name="Koutsovoulos G.D."/>
            <person name="Lopez-Roques C."/>
            <person name="Bouchez O."/>
            <person name="Zahm M."/>
            <person name="Besnard G."/>
            <person name="Bellafiore S."/>
        </authorList>
    </citation>
    <scope>NUCLEOTIDE SEQUENCE</scope>
    <source>
        <strain evidence="7">VN-18</strain>
    </source>
</reference>
<keyword evidence="4 5" id="KW-0539">Nucleus</keyword>
<dbReference type="InterPro" id="IPR001356">
    <property type="entry name" value="HD"/>
</dbReference>
<evidence type="ECO:0000256" key="1">
    <source>
        <dbReference type="ARBA" id="ARBA00004123"/>
    </source>
</evidence>
<dbReference type="InterPro" id="IPR008422">
    <property type="entry name" value="KN_HD"/>
</dbReference>
<dbReference type="GO" id="GO:0000987">
    <property type="term" value="F:cis-regulatory region sequence-specific DNA binding"/>
    <property type="evidence" value="ECO:0007669"/>
    <property type="project" value="UniProtKB-ARBA"/>
</dbReference>
<dbReference type="Gene3D" id="1.10.10.60">
    <property type="entry name" value="Homeodomain-like"/>
    <property type="match status" value="1"/>
</dbReference>
<dbReference type="EMBL" id="JABEBT010000063">
    <property type="protein sequence ID" value="KAF7634167.1"/>
    <property type="molecule type" value="Genomic_DNA"/>
</dbReference>
<dbReference type="GO" id="GO:0005634">
    <property type="term" value="C:nucleus"/>
    <property type="evidence" value="ECO:0007669"/>
    <property type="project" value="UniProtKB-SubCell"/>
</dbReference>
<feature type="domain" description="Homeobox" evidence="6">
    <location>
        <begin position="136"/>
        <end position="199"/>
    </location>
</feature>
<evidence type="ECO:0000256" key="2">
    <source>
        <dbReference type="ARBA" id="ARBA00023125"/>
    </source>
</evidence>
<evidence type="ECO:0000256" key="4">
    <source>
        <dbReference type="ARBA" id="ARBA00023242"/>
    </source>
</evidence>
<gene>
    <name evidence="7" type="ORF">Mgra_00006465</name>
</gene>
<dbReference type="GO" id="GO:0000981">
    <property type="term" value="F:DNA-binding transcription factor activity, RNA polymerase II-specific"/>
    <property type="evidence" value="ECO:0007669"/>
    <property type="project" value="InterPro"/>
</dbReference>
<dbReference type="PROSITE" id="PS00027">
    <property type="entry name" value="HOMEOBOX_1"/>
    <property type="match status" value="1"/>
</dbReference>
<keyword evidence="8" id="KW-1185">Reference proteome</keyword>
<dbReference type="SMART" id="SM00389">
    <property type="entry name" value="HOX"/>
    <property type="match status" value="1"/>
</dbReference>
<organism evidence="7 8">
    <name type="scientific">Meloidogyne graminicola</name>
    <dbReference type="NCBI Taxonomy" id="189291"/>
    <lineage>
        <taxon>Eukaryota</taxon>
        <taxon>Metazoa</taxon>
        <taxon>Ecdysozoa</taxon>
        <taxon>Nematoda</taxon>
        <taxon>Chromadorea</taxon>
        <taxon>Rhabditida</taxon>
        <taxon>Tylenchina</taxon>
        <taxon>Tylenchomorpha</taxon>
        <taxon>Tylenchoidea</taxon>
        <taxon>Meloidogynidae</taxon>
        <taxon>Meloidogyninae</taxon>
        <taxon>Meloidogyne</taxon>
    </lineage>
</organism>
<comment type="caution">
    <text evidence="7">The sequence shown here is derived from an EMBL/GenBank/DDBJ whole genome shotgun (WGS) entry which is preliminary data.</text>
</comment>
<evidence type="ECO:0000256" key="5">
    <source>
        <dbReference type="PROSITE-ProRule" id="PRU00108"/>
    </source>
</evidence>
<comment type="subcellular location">
    <subcellularLocation>
        <location evidence="1 5">Nucleus</location>
    </subcellularLocation>
</comment>
<dbReference type="PROSITE" id="PS50071">
    <property type="entry name" value="HOMEOBOX_2"/>
    <property type="match status" value="1"/>
</dbReference>
<name>A0A8S9ZL27_9BILA</name>
<evidence type="ECO:0000313" key="7">
    <source>
        <dbReference type="EMBL" id="KAF7634167.1"/>
    </source>
</evidence>
<dbReference type="Proteomes" id="UP000605970">
    <property type="component" value="Unassembled WGS sequence"/>
</dbReference>
<keyword evidence="3 5" id="KW-0371">Homeobox</keyword>
<dbReference type="CDD" id="cd00086">
    <property type="entry name" value="homeodomain"/>
    <property type="match status" value="1"/>
</dbReference>